<dbReference type="GO" id="GO:0016020">
    <property type="term" value="C:membrane"/>
    <property type="evidence" value="ECO:0007669"/>
    <property type="project" value="TreeGrafter"/>
</dbReference>
<dbReference type="InterPro" id="IPR013087">
    <property type="entry name" value="Znf_C2H2_type"/>
</dbReference>
<dbReference type="PANTHER" id="PTHR14435">
    <property type="entry name" value="ZINC FINGER PROTEIN 106"/>
    <property type="match status" value="1"/>
</dbReference>
<dbReference type="SUPFAM" id="SSF50978">
    <property type="entry name" value="WD40 repeat-like"/>
    <property type="match status" value="1"/>
</dbReference>
<feature type="compositionally biased region" description="Polar residues" evidence="1">
    <location>
        <begin position="188"/>
        <end position="201"/>
    </location>
</feature>
<evidence type="ECO:0000256" key="1">
    <source>
        <dbReference type="SAM" id="MobiDB-lite"/>
    </source>
</evidence>
<feature type="region of interest" description="Disordered" evidence="1">
    <location>
        <begin position="135"/>
        <end position="203"/>
    </location>
</feature>
<dbReference type="Pfam" id="PF00400">
    <property type="entry name" value="WD40"/>
    <property type="match status" value="3"/>
</dbReference>
<dbReference type="GO" id="GO:0005829">
    <property type="term" value="C:cytosol"/>
    <property type="evidence" value="ECO:0007669"/>
    <property type="project" value="TreeGrafter"/>
</dbReference>
<dbReference type="SMART" id="SM00355">
    <property type="entry name" value="ZnF_C2H2"/>
    <property type="match status" value="3"/>
</dbReference>
<reference evidence="3" key="3">
    <citation type="submission" date="2025-09" db="UniProtKB">
        <authorList>
            <consortium name="Ensembl"/>
        </authorList>
    </citation>
    <scope>IDENTIFICATION</scope>
</reference>
<reference evidence="3" key="1">
    <citation type="submission" date="2019-06" db="EMBL/GenBank/DDBJ databases">
        <authorList>
            <consortium name="Wellcome Sanger Institute Data Sharing"/>
        </authorList>
    </citation>
    <scope>NUCLEOTIDE SEQUENCE [LARGE SCALE GENOMIC DNA]</scope>
</reference>
<feature type="compositionally biased region" description="Basic and acidic residues" evidence="1">
    <location>
        <begin position="486"/>
        <end position="514"/>
    </location>
</feature>
<feature type="compositionally biased region" description="Basic and acidic residues" evidence="1">
    <location>
        <begin position="993"/>
        <end position="1019"/>
    </location>
</feature>
<feature type="region of interest" description="Disordered" evidence="1">
    <location>
        <begin position="329"/>
        <end position="358"/>
    </location>
</feature>
<feature type="compositionally biased region" description="Polar residues" evidence="1">
    <location>
        <begin position="982"/>
        <end position="992"/>
    </location>
</feature>
<dbReference type="InterPro" id="IPR036322">
    <property type="entry name" value="WD40_repeat_dom_sf"/>
</dbReference>
<dbReference type="GO" id="GO:0017124">
    <property type="term" value="F:SH3 domain binding"/>
    <property type="evidence" value="ECO:0007669"/>
    <property type="project" value="TreeGrafter"/>
</dbReference>
<sequence length="1496" mass="164049">MAKVEAQVKMEVDPPVDEEEAAADHKDKNSKSKVYCMLCRKTYLKSAAHEHMHSMLHHRELETVLGRDSFHTCQACESSSMGLNEYAQHVSTPQHKAKLRSLMNKKSVKPVSLFKTLSPETIARIFERNKMLKKTEKKAMKKRKKKIKQESAQRHAQTSQHMAKTKQWGSKPTNQKKWKQQPVKTLAQPEQVQQKGSSKGLIQNKENRVFARLLSQQPSQAATLQNQSGGFPSREHPGGVWHYPHLQTSYSQPDHHLRFDDNFFVNTHVPEFNRQPSEGREGSSHTDRFVKRPKNTPGSGADRPYQRAMEDEFTSDQLPQKGAIIFDHFPDKSKGSFVPSPRQDPQCSSARSAASASQCLDRSLDAGSTRDVDIGAMLWQIRRTLGVREPCRADREARSQKQGKEVSVQQVDGSTVQHPLGGSLRDSHTEEAASSHSTPHDASRPVTVTSTKTPSAQSLQASANAPATPLGASTPKVKAKQRSLRGSHEEAPQVEKSTDSVSDSDRQSNSREQETEGESATSRLGTLASLNRSMAKTTSAEPNLNAARRIRHVSETRRTEGEREAGMKVTLQKLLSLSGSKSKVNWQDMYQEVNRKKQEKVKGMPRFGIELVNPLSDQESLTRAEDEDVPLSEGFHWELAFPDDPPPAHWPLAPLSHSATENDSLQDGQADSRTQEPPEPPGTALGADSSIPPTAAGSVKVESNSEKGSNGQLAGNVSAKKKHKADDGVANIEPSGKKRKTKSNKDQGQIDQLLAVSLREEELSHSLQDVDSSLLQARGALQAAYAEVQRLLLLKQQFHTEVNSLRAKRIEILQEMQDGYSGVSSVGEKTSALSAGAAPTVSPKRSSLSSSSPLATSSIQQPSSATSASVISRPHLASLAVINIKQEIDQPPTNEQASEAARIVTCSTAVPQRPSSQVLPVVPPVLLPSLLLTSNSAVPLLPPRAESSTSANTSLSPDTSIKQSEPEMREGFRDEKIKGRGTLSNEEAQATNRDTEELRGGNLSEEHHKVLEPIRDKDAPTLVLEDDEDESAAAQDNRGGDESDSSVEMTEPSSKTNLEVIAIEESDNENVPETASKGPGHPEASQKSACVDLSSASTQTVRLKVDKTERKSEAPAASVKDTKIPPESGAVAEDEELFLGTFESHAGPVHGLQVHEGLLYTCSGDNTARAYSLTSRECQMVFDGHTNKVNCLLVSSLPNLPARLYTGSSDQTIRCYSLKSRKCLEQISLPDRVLCLHIAWNILYAGLANGSVVSYDLKTLKQLDVFECHGPRGVSCLDTAQEGARRVLLVGSYDSTISVRDAKSGLLLRSLRGHTKTVLCMKVVNDLVFSGSSDTSVHAHNVHTGELVRIYKGHGHSVTSIAILGKVMVTACLDKLVRVYELQSHNRLQVYGGHSDMVMCMAIHKSVIYTGCYDGSVQAVKLNLMENYRCWWLPCSLIFGVGEHLIQHLLKDHSNPQLQTVKCRWRGCNAFFATQDAVKQELPEHMRSHMEQDSKM</sequence>
<feature type="compositionally biased region" description="Polar residues" evidence="1">
    <location>
        <begin position="154"/>
        <end position="173"/>
    </location>
</feature>
<evidence type="ECO:0000259" key="2">
    <source>
        <dbReference type="PROSITE" id="PS00028"/>
    </source>
</evidence>
<feature type="region of interest" description="Disordered" evidence="1">
    <location>
        <begin position="392"/>
        <end position="525"/>
    </location>
</feature>
<gene>
    <name evidence="3" type="primary">znf106b</name>
</gene>
<dbReference type="Proteomes" id="UP000472263">
    <property type="component" value="Chromosome 24"/>
</dbReference>
<dbReference type="GeneTree" id="ENSGT00940000157336"/>
<dbReference type="InterPro" id="IPR042622">
    <property type="entry name" value="Znf106"/>
</dbReference>
<proteinExistence type="predicted"/>
<dbReference type="SMART" id="SM00320">
    <property type="entry name" value="WD40"/>
    <property type="match status" value="7"/>
</dbReference>
<dbReference type="SMART" id="SM00564">
    <property type="entry name" value="PQQ"/>
    <property type="match status" value="6"/>
</dbReference>
<feature type="compositionally biased region" description="Polar residues" evidence="1">
    <location>
        <begin position="446"/>
        <end position="465"/>
    </location>
</feature>
<feature type="region of interest" description="Disordered" evidence="1">
    <location>
        <begin position="943"/>
        <end position="1126"/>
    </location>
</feature>
<feature type="region of interest" description="Disordered" evidence="1">
    <location>
        <begin position="835"/>
        <end position="867"/>
    </location>
</feature>
<dbReference type="PROSITE" id="PS00028">
    <property type="entry name" value="ZINC_FINGER_C2H2_1"/>
    <property type="match status" value="1"/>
</dbReference>
<dbReference type="GO" id="GO:0003723">
    <property type="term" value="F:RNA binding"/>
    <property type="evidence" value="ECO:0007669"/>
    <property type="project" value="InterPro"/>
</dbReference>
<feature type="compositionally biased region" description="Polar residues" evidence="1">
    <location>
        <begin position="946"/>
        <end position="963"/>
    </location>
</feature>
<name>A0A667XM99_9TELE</name>
<feature type="compositionally biased region" description="Basic and acidic residues" evidence="1">
    <location>
        <begin position="1103"/>
        <end position="1113"/>
    </location>
</feature>
<protein>
    <submittedName>
        <fullName evidence="3">Zinc finger protein 106-like</fullName>
    </submittedName>
</protein>
<feature type="compositionally biased region" description="Basic and acidic residues" evidence="1">
    <location>
        <begin position="392"/>
        <end position="404"/>
    </location>
</feature>
<feature type="region of interest" description="Disordered" evidence="1">
    <location>
        <begin position="218"/>
        <end position="238"/>
    </location>
</feature>
<dbReference type="PANTHER" id="PTHR14435:SF2">
    <property type="entry name" value="ZINC FINGER PROTEIN 106"/>
    <property type="match status" value="1"/>
</dbReference>
<feature type="region of interest" description="Disordered" evidence="1">
    <location>
        <begin position="1"/>
        <end position="27"/>
    </location>
</feature>
<feature type="compositionally biased region" description="Polar residues" evidence="1">
    <location>
        <begin position="1046"/>
        <end position="1057"/>
    </location>
</feature>
<dbReference type="InterPro" id="IPR018391">
    <property type="entry name" value="PQQ_b-propeller_rpt"/>
</dbReference>
<organism evidence="3 4">
    <name type="scientific">Myripristis murdjan</name>
    <name type="common">pinecone soldierfish</name>
    <dbReference type="NCBI Taxonomy" id="586833"/>
    <lineage>
        <taxon>Eukaryota</taxon>
        <taxon>Metazoa</taxon>
        <taxon>Chordata</taxon>
        <taxon>Craniata</taxon>
        <taxon>Vertebrata</taxon>
        <taxon>Euteleostomi</taxon>
        <taxon>Actinopterygii</taxon>
        <taxon>Neopterygii</taxon>
        <taxon>Teleostei</taxon>
        <taxon>Neoteleostei</taxon>
        <taxon>Acanthomorphata</taxon>
        <taxon>Holocentriformes</taxon>
        <taxon>Holocentridae</taxon>
        <taxon>Myripristis</taxon>
    </lineage>
</organism>
<dbReference type="OrthoDB" id="10002522at2759"/>
<dbReference type="Gene3D" id="2.130.10.10">
    <property type="entry name" value="YVTN repeat-like/Quinoprotein amine dehydrogenase"/>
    <property type="match status" value="3"/>
</dbReference>
<evidence type="ECO:0000313" key="3">
    <source>
        <dbReference type="Ensembl" id="ENSMMDP00005016397.1"/>
    </source>
</evidence>
<dbReference type="FunFam" id="2.130.10.10:FF:000711">
    <property type="entry name" value="Zinc finger protein 106"/>
    <property type="match status" value="1"/>
</dbReference>
<feature type="compositionally biased region" description="Polar residues" evidence="1">
    <location>
        <begin position="218"/>
        <end position="230"/>
    </location>
</feature>
<feature type="compositionally biased region" description="Low complexity" evidence="1">
    <location>
        <begin position="348"/>
        <end position="357"/>
    </location>
</feature>
<dbReference type="InterPro" id="IPR001680">
    <property type="entry name" value="WD40_rpt"/>
</dbReference>
<keyword evidence="4" id="KW-1185">Reference proteome</keyword>
<dbReference type="CDD" id="cd00200">
    <property type="entry name" value="WD40"/>
    <property type="match status" value="1"/>
</dbReference>
<feature type="compositionally biased region" description="Polar residues" evidence="1">
    <location>
        <begin position="407"/>
        <end position="417"/>
    </location>
</feature>
<feature type="compositionally biased region" description="Basic and acidic residues" evidence="1">
    <location>
        <begin position="277"/>
        <end position="290"/>
    </location>
</feature>
<feature type="compositionally biased region" description="Polar residues" evidence="1">
    <location>
        <begin position="657"/>
        <end position="672"/>
    </location>
</feature>
<evidence type="ECO:0000313" key="4">
    <source>
        <dbReference type="Proteomes" id="UP000472263"/>
    </source>
</evidence>
<feature type="compositionally biased region" description="Basic and acidic residues" evidence="1">
    <location>
        <begin position="425"/>
        <end position="443"/>
    </location>
</feature>
<feature type="compositionally biased region" description="Basic and acidic residues" evidence="1">
    <location>
        <begin position="1"/>
        <end position="12"/>
    </location>
</feature>
<dbReference type="FunFam" id="2.130.10.10:FF:001471">
    <property type="entry name" value="Zinc finger protein 106"/>
    <property type="match status" value="1"/>
</dbReference>
<feature type="compositionally biased region" description="Basic and acidic residues" evidence="1">
    <location>
        <begin position="964"/>
        <end position="978"/>
    </location>
</feature>
<dbReference type="Gene3D" id="3.30.160.60">
    <property type="entry name" value="Classic Zinc Finger"/>
    <property type="match status" value="1"/>
</dbReference>
<dbReference type="InParanoid" id="A0A667XM99"/>
<feature type="region of interest" description="Disordered" evidence="1">
    <location>
        <begin position="638"/>
        <end position="748"/>
    </location>
</feature>
<dbReference type="Ensembl" id="ENSMMDT00005016823.1">
    <property type="protein sequence ID" value="ENSMMDP00005016397.1"/>
    <property type="gene ID" value="ENSMMDG00005008302.1"/>
</dbReference>
<dbReference type="InterPro" id="IPR015943">
    <property type="entry name" value="WD40/YVTN_repeat-like_dom_sf"/>
</dbReference>
<feature type="compositionally biased region" description="Polar residues" evidence="1">
    <location>
        <begin position="706"/>
        <end position="715"/>
    </location>
</feature>
<reference evidence="3" key="2">
    <citation type="submission" date="2025-08" db="UniProtKB">
        <authorList>
            <consortium name="Ensembl"/>
        </authorList>
    </citation>
    <scope>IDENTIFICATION</scope>
</reference>
<feature type="region of interest" description="Disordered" evidence="1">
    <location>
        <begin position="272"/>
        <end position="305"/>
    </location>
</feature>
<feature type="domain" description="C2H2-type" evidence="2">
    <location>
        <begin position="1430"/>
        <end position="1453"/>
    </location>
</feature>
<feature type="compositionally biased region" description="Low complexity" evidence="1">
    <location>
        <begin position="842"/>
        <end position="858"/>
    </location>
</feature>
<accession>A0A667XM99</accession>